<evidence type="ECO:0008006" key="4">
    <source>
        <dbReference type="Google" id="ProtNLM"/>
    </source>
</evidence>
<keyword evidence="1" id="KW-0472">Membrane</keyword>
<keyword evidence="1" id="KW-1133">Transmembrane helix</keyword>
<protein>
    <recommendedName>
        <fullName evidence="4">Membrane protein involved in the export of O-antigen and teichoic acid</fullName>
    </recommendedName>
</protein>
<evidence type="ECO:0000313" key="3">
    <source>
        <dbReference type="Proteomes" id="UP001595956"/>
    </source>
</evidence>
<proteinExistence type="predicted"/>
<feature type="transmembrane region" description="Helical" evidence="1">
    <location>
        <begin position="132"/>
        <end position="155"/>
    </location>
</feature>
<dbReference type="EMBL" id="JBHSMD010000001">
    <property type="protein sequence ID" value="MFC5491536.1"/>
    <property type="molecule type" value="Genomic_DNA"/>
</dbReference>
<keyword evidence="1" id="KW-0812">Transmembrane</keyword>
<feature type="transmembrane region" description="Helical" evidence="1">
    <location>
        <begin position="77"/>
        <end position="98"/>
    </location>
</feature>
<reference evidence="3" key="1">
    <citation type="journal article" date="2019" name="Int. J. Syst. Evol. Microbiol.">
        <title>The Global Catalogue of Microorganisms (GCM) 10K type strain sequencing project: providing services to taxonomists for standard genome sequencing and annotation.</title>
        <authorList>
            <consortium name="The Broad Institute Genomics Platform"/>
            <consortium name="The Broad Institute Genome Sequencing Center for Infectious Disease"/>
            <person name="Wu L."/>
            <person name="Ma J."/>
        </authorList>
    </citation>
    <scope>NUCLEOTIDE SEQUENCE [LARGE SCALE GENOMIC DNA]</scope>
    <source>
        <strain evidence="3">KACC 13778</strain>
    </source>
</reference>
<feature type="transmembrane region" description="Helical" evidence="1">
    <location>
        <begin position="311"/>
        <end position="332"/>
    </location>
</feature>
<organism evidence="2 3">
    <name type="scientific">Nocardioides caricicola</name>
    <dbReference type="NCBI Taxonomy" id="634770"/>
    <lineage>
        <taxon>Bacteria</taxon>
        <taxon>Bacillati</taxon>
        <taxon>Actinomycetota</taxon>
        <taxon>Actinomycetes</taxon>
        <taxon>Propionibacteriales</taxon>
        <taxon>Nocardioidaceae</taxon>
        <taxon>Nocardioides</taxon>
    </lineage>
</organism>
<feature type="transmembrane region" description="Helical" evidence="1">
    <location>
        <begin position="35"/>
        <end position="56"/>
    </location>
</feature>
<evidence type="ECO:0000313" key="2">
    <source>
        <dbReference type="EMBL" id="MFC5491536.1"/>
    </source>
</evidence>
<evidence type="ECO:0000256" key="1">
    <source>
        <dbReference type="SAM" id="Phobius"/>
    </source>
</evidence>
<feature type="transmembrane region" description="Helical" evidence="1">
    <location>
        <begin position="284"/>
        <end position="305"/>
    </location>
</feature>
<sequence>MPRSLGAVAGQVTLAFGSFVVQLIAARALGPEGFGVFALLFGAMVMATALSTGLVGDSLTVLDRHDPVLRSALARTAAVVVASATVAGVLLGSFLVGLSTGDCAALAAATGAFLTADLGRRMLMAVLRFWHLVVVDGLGFLAAMVALTAFAAAGTVSLGDVLLALAAGQATACGAALACLPARERARPVLRRGGGVREVFGFGGWRAAQQFVRPTTLNATRVVVLAAAGAVAVGQLEAARLLVAPAMLLVQGLGSYLFATYAADRSLPLAASLRHADHGAAAMLAGAAAVTLAVTSVLPAVGPLLAPGYDLSMLAVLGWGTYAASCAAVLPYGSLAAVRGRPAAVLLVRVVDSVLALVAVALALLVLGAPAGAVPWLLAAGSFVGGVLCRQLLLVPRLPASVESARAPAAIANAP</sequence>
<accession>A0ABW0MTJ0</accession>
<feature type="transmembrane region" description="Helical" evidence="1">
    <location>
        <begin position="161"/>
        <end position="182"/>
    </location>
</feature>
<name>A0ABW0MTJ0_9ACTN</name>
<feature type="transmembrane region" description="Helical" evidence="1">
    <location>
        <begin position="373"/>
        <end position="393"/>
    </location>
</feature>
<dbReference type="RefSeq" id="WP_345180712.1">
    <property type="nucleotide sequence ID" value="NZ_BAABFQ010000008.1"/>
</dbReference>
<feature type="transmembrane region" description="Helical" evidence="1">
    <location>
        <begin position="219"/>
        <end position="236"/>
    </location>
</feature>
<feature type="transmembrane region" description="Helical" evidence="1">
    <location>
        <begin position="344"/>
        <end position="367"/>
    </location>
</feature>
<keyword evidence="3" id="KW-1185">Reference proteome</keyword>
<gene>
    <name evidence="2" type="ORF">ACFPKY_00405</name>
</gene>
<comment type="caution">
    <text evidence="2">The sequence shown here is derived from an EMBL/GenBank/DDBJ whole genome shotgun (WGS) entry which is preliminary data.</text>
</comment>
<feature type="transmembrane region" description="Helical" evidence="1">
    <location>
        <begin position="242"/>
        <end position="263"/>
    </location>
</feature>
<dbReference type="Proteomes" id="UP001595956">
    <property type="component" value="Unassembled WGS sequence"/>
</dbReference>